<dbReference type="Pfam" id="PF21349">
    <property type="entry name" value="RUBY_RBDX"/>
    <property type="match status" value="1"/>
</dbReference>
<dbReference type="SUPFAM" id="SSF57802">
    <property type="entry name" value="Rubredoxin-like"/>
    <property type="match status" value="1"/>
</dbReference>
<dbReference type="PANTHER" id="PTHR33746">
    <property type="entry name" value="RUBRERYTHRIN"/>
    <property type="match status" value="1"/>
</dbReference>
<dbReference type="PROSITE" id="PS50903">
    <property type="entry name" value="RUBREDOXIN_LIKE"/>
    <property type="match status" value="1"/>
</dbReference>
<dbReference type="PANTHER" id="PTHR33746:SF4">
    <property type="entry name" value="RUBRERYTHRIN"/>
    <property type="match status" value="1"/>
</dbReference>
<organism evidence="5 6">
    <name type="scientific">Candidatus Jettenia caeni</name>
    <dbReference type="NCBI Taxonomy" id="247490"/>
    <lineage>
        <taxon>Bacteria</taxon>
        <taxon>Pseudomonadati</taxon>
        <taxon>Planctomycetota</taxon>
        <taxon>Candidatus Brocadiia</taxon>
        <taxon>Candidatus Brocadiales</taxon>
        <taxon>Candidatus Brocadiaceae</taxon>
        <taxon>Candidatus Jettenia</taxon>
    </lineage>
</organism>
<keyword evidence="2" id="KW-0249">Electron transport</keyword>
<dbReference type="AlphaFoldDB" id="I3IKH8"/>
<feature type="domain" description="Rubredoxin-like" evidence="3">
    <location>
        <begin position="148"/>
        <end position="181"/>
    </location>
</feature>
<dbReference type="Proteomes" id="UP000002985">
    <property type="component" value="Unassembled WGS sequence"/>
</dbReference>
<dbReference type="GO" id="GO:0005506">
    <property type="term" value="F:iron ion binding"/>
    <property type="evidence" value="ECO:0007669"/>
    <property type="project" value="InterPro"/>
</dbReference>
<dbReference type="InterPro" id="IPR003251">
    <property type="entry name" value="Rr_diiron-bd_dom"/>
</dbReference>
<name>I3IKH8_9BACT</name>
<dbReference type="SUPFAM" id="SSF47240">
    <property type="entry name" value="Ferritin-like"/>
    <property type="match status" value="1"/>
</dbReference>
<dbReference type="Pfam" id="PF02915">
    <property type="entry name" value="Rubrerythrin"/>
    <property type="match status" value="1"/>
</dbReference>
<evidence type="ECO:0000256" key="2">
    <source>
        <dbReference type="ARBA" id="ARBA00022982"/>
    </source>
</evidence>
<dbReference type="InterPro" id="IPR009078">
    <property type="entry name" value="Ferritin-like_SF"/>
</dbReference>
<evidence type="ECO:0000313" key="6">
    <source>
        <dbReference type="Proteomes" id="UP000002985"/>
    </source>
</evidence>
<dbReference type="InterPro" id="IPR009040">
    <property type="entry name" value="Ferritin-like_diiron"/>
</dbReference>
<dbReference type="InterPro" id="IPR048574">
    <property type="entry name" value="RUBY_RBDX"/>
</dbReference>
<dbReference type="Gene3D" id="1.20.1260.10">
    <property type="match status" value="1"/>
</dbReference>
<keyword evidence="1" id="KW-0813">Transport</keyword>
<dbReference type="GO" id="GO:0016491">
    <property type="term" value="F:oxidoreductase activity"/>
    <property type="evidence" value="ECO:0007669"/>
    <property type="project" value="InterPro"/>
</dbReference>
<dbReference type="eggNOG" id="COG1592">
    <property type="taxonomic scope" value="Bacteria"/>
</dbReference>
<protein>
    <submittedName>
        <fullName evidence="5">Rubrerythrin</fullName>
    </submittedName>
</protein>
<sequence>MRKMIEQQFMNVFGSESHASTQYLHFARQADKEGFPNTAHVFRAIAYSKKVQANNHYAELRHLEGRFMVNCRVTFGFGDTRKNVELAMAEEEFVITDVYPVYIEIAKFQGEKEAEKSFTWAYLVKRIHKKLFARVKEVIDGNTDIEFGPIQVCTVCGYTRKGDTPNKCPVCKASKEYFIAFP</sequence>
<dbReference type="STRING" id="247490.KSU1_C0627"/>
<dbReference type="EMBL" id="BAFH01000003">
    <property type="protein sequence ID" value="GAB62223.1"/>
    <property type="molecule type" value="Genomic_DNA"/>
</dbReference>
<evidence type="ECO:0000313" key="5">
    <source>
        <dbReference type="EMBL" id="GAB62223.1"/>
    </source>
</evidence>
<gene>
    <name evidence="5" type="ORF">KSU1_C0627</name>
</gene>
<comment type="caution">
    <text evidence="5">The sequence shown here is derived from an EMBL/GenBank/DDBJ whole genome shotgun (WGS) entry which is preliminary data.</text>
</comment>
<accession>I3IKH8</accession>
<reference evidence="5 6" key="1">
    <citation type="journal article" date="2012" name="FEBS Lett.">
        <title>Anammox organism KSU-1 expresses a NirK-type copper-containing nitrite reductase instead of a NirS-type with cytochrome cd1.</title>
        <authorList>
            <person name="Hira D."/>
            <person name="Toh H."/>
            <person name="Migita C.T."/>
            <person name="Okubo H."/>
            <person name="Nishiyama T."/>
            <person name="Hattori M."/>
            <person name="Furukawa K."/>
            <person name="Fujii T."/>
        </authorList>
    </citation>
    <scope>NUCLEOTIDE SEQUENCE [LARGE SCALE GENOMIC DNA]</scope>
</reference>
<proteinExistence type="predicted"/>
<feature type="domain" description="Ferritin-like diiron" evidence="4">
    <location>
        <begin position="1"/>
        <end position="143"/>
    </location>
</feature>
<dbReference type="Gene3D" id="2.20.28.10">
    <property type="match status" value="1"/>
</dbReference>
<keyword evidence="6" id="KW-1185">Reference proteome</keyword>
<evidence type="ECO:0000259" key="3">
    <source>
        <dbReference type="PROSITE" id="PS50903"/>
    </source>
</evidence>
<evidence type="ECO:0000256" key="1">
    <source>
        <dbReference type="ARBA" id="ARBA00022448"/>
    </source>
</evidence>
<dbReference type="InterPro" id="IPR012347">
    <property type="entry name" value="Ferritin-like"/>
</dbReference>
<dbReference type="InterPro" id="IPR024934">
    <property type="entry name" value="Rubredoxin-like_dom"/>
</dbReference>
<dbReference type="PROSITE" id="PS50905">
    <property type="entry name" value="FERRITIN_LIKE"/>
    <property type="match status" value="1"/>
</dbReference>
<dbReference type="OrthoDB" id="9799749at2"/>
<evidence type="ECO:0000259" key="4">
    <source>
        <dbReference type="PROSITE" id="PS50905"/>
    </source>
</evidence>
<dbReference type="InterPro" id="IPR052753">
    <property type="entry name" value="Rbr2/Nigerythrin"/>
</dbReference>
<dbReference type="CDD" id="cd01041">
    <property type="entry name" value="Rubrerythrin"/>
    <property type="match status" value="1"/>
</dbReference>